<dbReference type="InterPro" id="IPR000358">
    <property type="entry name" value="RNR_small_fam"/>
</dbReference>
<reference evidence="2" key="1">
    <citation type="submission" date="2021-03" db="EMBL/GenBank/DDBJ databases">
        <title>Evolutionary innovations through gain and loss of genes in the ectomycorrhizal Boletales.</title>
        <authorList>
            <person name="Wu G."/>
            <person name="Miyauchi S."/>
            <person name="Morin E."/>
            <person name="Yang Z.-L."/>
            <person name="Xu J."/>
            <person name="Martin F.M."/>
        </authorList>
    </citation>
    <scope>NUCLEOTIDE SEQUENCE</scope>
    <source>
        <strain evidence="2">BR01</strain>
    </source>
</reference>
<dbReference type="Pfam" id="PF00268">
    <property type="entry name" value="Ribonuc_red_sm"/>
    <property type="match status" value="1"/>
</dbReference>
<dbReference type="Proteomes" id="UP000683000">
    <property type="component" value="Unassembled WGS sequence"/>
</dbReference>
<dbReference type="EMBL" id="JAGFBS010000063">
    <property type="protein sequence ID" value="KAG6369829.1"/>
    <property type="molecule type" value="Genomic_DNA"/>
</dbReference>
<protein>
    <submittedName>
        <fullName evidence="2">Ribonucleotide reductase M2 polypeptide</fullName>
    </submittedName>
</protein>
<keyword evidence="3" id="KW-1185">Reference proteome</keyword>
<gene>
    <name evidence="2" type="ORF">JVT61DRAFT_13476</name>
</gene>
<evidence type="ECO:0000313" key="2">
    <source>
        <dbReference type="EMBL" id="KAG6369829.1"/>
    </source>
</evidence>
<sequence>MMENIHSETYSLLIDTYIKDPAQREYLFNAMDTIPCVKHKADWALRWVSDQHSTLAERLVAFAAAEGVFFCGPSASISWSKKCGLILGLTFTNKLLISRDEVMHTDFAFLLSSHLGRRPHPRVVQRIITEAVKIEQGFLTDALPAASIRIECKAYVPVH</sequence>
<dbReference type="InterPro" id="IPR009078">
    <property type="entry name" value="Ferritin-like_SF"/>
</dbReference>
<accession>A0A8I2YD69</accession>
<dbReference type="CDD" id="cd01049">
    <property type="entry name" value="RNRR2"/>
    <property type="match status" value="1"/>
</dbReference>
<dbReference type="InterPro" id="IPR012348">
    <property type="entry name" value="RNR-like"/>
</dbReference>
<dbReference type="PROSITE" id="PS00368">
    <property type="entry name" value="RIBORED_SMALL"/>
    <property type="match status" value="1"/>
</dbReference>
<dbReference type="Gene3D" id="1.10.620.20">
    <property type="entry name" value="Ribonucleotide Reductase, subunit A"/>
    <property type="match status" value="1"/>
</dbReference>
<comment type="similarity">
    <text evidence="1">Belongs to the ribonucleoside diphosphate reductase small chain family.</text>
</comment>
<dbReference type="SUPFAM" id="SSF47240">
    <property type="entry name" value="Ferritin-like"/>
    <property type="match status" value="1"/>
</dbReference>
<dbReference type="PANTHER" id="PTHR23409:SF18">
    <property type="entry name" value="RIBONUCLEOSIDE-DIPHOSPHATE REDUCTASE SUBUNIT M2"/>
    <property type="match status" value="1"/>
</dbReference>
<dbReference type="PANTHER" id="PTHR23409">
    <property type="entry name" value="RIBONUCLEOSIDE-DIPHOSPHATE REDUCTASE SMALL CHAIN"/>
    <property type="match status" value="1"/>
</dbReference>
<proteinExistence type="inferred from homology"/>
<dbReference type="AlphaFoldDB" id="A0A8I2YD69"/>
<dbReference type="GO" id="GO:0009263">
    <property type="term" value="P:deoxyribonucleotide biosynthetic process"/>
    <property type="evidence" value="ECO:0007669"/>
    <property type="project" value="InterPro"/>
</dbReference>
<organism evidence="2 3">
    <name type="scientific">Boletus reticuloceps</name>
    <dbReference type="NCBI Taxonomy" id="495285"/>
    <lineage>
        <taxon>Eukaryota</taxon>
        <taxon>Fungi</taxon>
        <taxon>Dikarya</taxon>
        <taxon>Basidiomycota</taxon>
        <taxon>Agaricomycotina</taxon>
        <taxon>Agaricomycetes</taxon>
        <taxon>Agaricomycetidae</taxon>
        <taxon>Boletales</taxon>
        <taxon>Boletineae</taxon>
        <taxon>Boletaceae</taxon>
        <taxon>Boletoideae</taxon>
        <taxon>Boletus</taxon>
    </lineage>
</organism>
<dbReference type="InterPro" id="IPR030475">
    <property type="entry name" value="RNR_small_AS"/>
</dbReference>
<name>A0A8I2YD69_9AGAM</name>
<dbReference type="InterPro" id="IPR033909">
    <property type="entry name" value="RNR_small"/>
</dbReference>
<evidence type="ECO:0000313" key="3">
    <source>
        <dbReference type="Proteomes" id="UP000683000"/>
    </source>
</evidence>
<dbReference type="GO" id="GO:0016491">
    <property type="term" value="F:oxidoreductase activity"/>
    <property type="evidence" value="ECO:0007669"/>
    <property type="project" value="InterPro"/>
</dbReference>
<dbReference type="OrthoDB" id="2686750at2759"/>
<evidence type="ECO:0000256" key="1">
    <source>
        <dbReference type="ARBA" id="ARBA00009303"/>
    </source>
</evidence>
<comment type="caution">
    <text evidence="2">The sequence shown here is derived from an EMBL/GenBank/DDBJ whole genome shotgun (WGS) entry which is preliminary data.</text>
</comment>